<keyword evidence="2" id="KW-1185">Reference proteome</keyword>
<reference evidence="1 2" key="1">
    <citation type="submission" date="2020-07" db="EMBL/GenBank/DDBJ databases">
        <title>Roseicoccus Jingziensis gen. nov., sp. nov., isolated from coastal seawater.</title>
        <authorList>
            <person name="Feng X."/>
        </authorList>
    </citation>
    <scope>NUCLEOTIDE SEQUENCE [LARGE SCALE GENOMIC DNA]</scope>
    <source>
        <strain evidence="1 2">N1E253</strain>
    </source>
</reference>
<dbReference type="RefSeq" id="WP_178935044.1">
    <property type="nucleotide sequence ID" value="NZ_JACBAZ010000022.1"/>
</dbReference>
<dbReference type="EMBL" id="JACBAZ010000022">
    <property type="protein sequence ID" value="NWK57686.1"/>
    <property type="molecule type" value="Genomic_DNA"/>
</dbReference>
<organism evidence="1 2">
    <name type="scientific">Oceaniferula marina</name>
    <dbReference type="NCBI Taxonomy" id="2748318"/>
    <lineage>
        <taxon>Bacteria</taxon>
        <taxon>Pseudomonadati</taxon>
        <taxon>Verrucomicrobiota</taxon>
        <taxon>Verrucomicrobiia</taxon>
        <taxon>Verrucomicrobiales</taxon>
        <taxon>Verrucomicrobiaceae</taxon>
        <taxon>Oceaniferula</taxon>
    </lineage>
</organism>
<dbReference type="AlphaFoldDB" id="A0A851GK22"/>
<sequence>MKNLLVISVLLIAVIITPACKIGGTSSGSSGRGYGNLYVKYLWTGTDDGLKNIDWLIICSEFPSNQSYTGASGKWIISFKDGSTHEIVPSKGSVTWLSPADKPRLIEVDDIDVLVKRIDESQAEMVDVMFESPEALIREATK</sequence>
<evidence type="ECO:0000313" key="2">
    <source>
        <dbReference type="Proteomes" id="UP000557872"/>
    </source>
</evidence>
<accession>A0A851GK22</accession>
<evidence type="ECO:0000313" key="1">
    <source>
        <dbReference type="EMBL" id="NWK57686.1"/>
    </source>
</evidence>
<name>A0A851GK22_9BACT</name>
<gene>
    <name evidence="1" type="ORF">HW115_18860</name>
</gene>
<dbReference type="Proteomes" id="UP000557872">
    <property type="component" value="Unassembled WGS sequence"/>
</dbReference>
<protein>
    <submittedName>
        <fullName evidence="1">Uncharacterized protein</fullName>
    </submittedName>
</protein>
<proteinExistence type="predicted"/>
<comment type="caution">
    <text evidence="1">The sequence shown here is derived from an EMBL/GenBank/DDBJ whole genome shotgun (WGS) entry which is preliminary data.</text>
</comment>